<protein>
    <submittedName>
        <fullName evidence="1">Uncharacterized protein</fullName>
    </submittedName>
</protein>
<comment type="caution">
    <text evidence="1">The sequence shown here is derived from an EMBL/GenBank/DDBJ whole genome shotgun (WGS) entry which is preliminary data.</text>
</comment>
<name>A7ASU3_BABBO</name>
<accession>A7ASU3</accession>
<reference evidence="1 2" key="1">
    <citation type="journal article" date="2007" name="PLoS Pathog.">
        <title>Genome sequence of Babesia bovis and comparative analysis of apicomplexan hemoprotozoa.</title>
        <authorList>
            <person name="Brayton K.A."/>
            <person name="Lau A.O.T."/>
            <person name="Herndon D.R."/>
            <person name="Hannick L."/>
            <person name="Kappmeyer L.S."/>
            <person name="Berens S.J."/>
            <person name="Bidwell S.L."/>
            <person name="Brown W.C."/>
            <person name="Crabtree J."/>
            <person name="Fadrosh D."/>
            <person name="Feldblum T."/>
            <person name="Forberger H.A."/>
            <person name="Haas B.J."/>
            <person name="Howell J.M."/>
            <person name="Khouri H."/>
            <person name="Koo H."/>
            <person name="Mann D.J."/>
            <person name="Norimine J."/>
            <person name="Paulsen I.T."/>
            <person name="Radune D."/>
            <person name="Ren Q."/>
            <person name="Smith R.K. Jr."/>
            <person name="Suarez C.E."/>
            <person name="White O."/>
            <person name="Wortman J.R."/>
            <person name="Knowles D.P. Jr."/>
            <person name="McElwain T.F."/>
            <person name="Nene V.M."/>
        </authorList>
    </citation>
    <scope>NUCLEOTIDE SEQUENCE [LARGE SCALE GENOMIC DNA]</scope>
    <source>
        <strain evidence="1">T2Bo</strain>
    </source>
</reference>
<proteinExistence type="predicted"/>
<evidence type="ECO:0000313" key="1">
    <source>
        <dbReference type="EMBL" id="EDO06004.1"/>
    </source>
</evidence>
<dbReference type="GeneID" id="5477796"/>
<reference evidence="2" key="3">
    <citation type="journal article" date="2021" name="Int. J. Parasitol.">
        <title>Comparative analysis of gene expression between Babesia bovis blood stages and kinetes allowed by improved genome annotation.</title>
        <authorList>
            <person name="Ueti M.W."/>
            <person name="Johnson W.C."/>
            <person name="Kappmeyer L.S."/>
            <person name="Herndon D.R."/>
            <person name="Mousel M.R."/>
            <person name="Reif K.E."/>
            <person name="Taus N.S."/>
            <person name="Ifeonu O.O."/>
            <person name="Silva J.C."/>
            <person name="Suarez C.E."/>
            <person name="Brayton K.A."/>
        </authorList>
    </citation>
    <scope>NUCLEOTIDE SEQUENCE [LARGE SCALE GENOMIC DNA]</scope>
</reference>
<dbReference type="eggNOG" id="ENOG502QX3W">
    <property type="taxonomic scope" value="Eukaryota"/>
</dbReference>
<dbReference type="OMA" id="GFYRFGC"/>
<dbReference type="STRING" id="5865.A7ASU3"/>
<reference evidence="2" key="2">
    <citation type="journal article" date="2020" name="Data Brief">
        <title>Transcriptome dataset of Babesia bovis life stages within vertebrate and invertebrate hosts.</title>
        <authorList>
            <person name="Ueti M.W."/>
            <person name="Johnson W.C."/>
            <person name="Kappmeyer L.S."/>
            <person name="Herndon D.R."/>
            <person name="Mousel M.R."/>
            <person name="Reif K.E."/>
            <person name="Taus N.S."/>
            <person name="Ifeonu O.O."/>
            <person name="Silva J.C."/>
            <person name="Suarez C.E."/>
            <person name="Brayton K.A."/>
        </authorList>
    </citation>
    <scope>NUCLEOTIDE SEQUENCE [LARGE SCALE GENOMIC DNA]</scope>
</reference>
<gene>
    <name evidence="1" type="ORF">BBOV_II000440</name>
</gene>
<keyword evidence="2" id="KW-1185">Reference proteome</keyword>
<dbReference type="Proteomes" id="UP000002173">
    <property type="component" value="Unassembled WGS sequence"/>
</dbReference>
<dbReference type="VEuPathDB" id="PiroplasmaDB:BBOV_II000440"/>
<dbReference type="KEGG" id="bbo:BBOV_II000440"/>
<dbReference type="EMBL" id="AAXT01000003">
    <property type="protein sequence ID" value="EDO06004.1"/>
    <property type="molecule type" value="Genomic_DNA"/>
</dbReference>
<dbReference type="RefSeq" id="XP_001609572.1">
    <property type="nucleotide sequence ID" value="XM_001609522.1"/>
</dbReference>
<dbReference type="AlphaFoldDB" id="A7ASU3"/>
<organism evidence="1 2">
    <name type="scientific">Babesia bovis</name>
    <dbReference type="NCBI Taxonomy" id="5865"/>
    <lineage>
        <taxon>Eukaryota</taxon>
        <taxon>Sar</taxon>
        <taxon>Alveolata</taxon>
        <taxon>Apicomplexa</taxon>
        <taxon>Aconoidasida</taxon>
        <taxon>Piroplasmida</taxon>
        <taxon>Babesiidae</taxon>
        <taxon>Babesia</taxon>
    </lineage>
</organism>
<sequence length="982" mass="111718">MEKMLDIATAMCHSCRKKKKNRWKSNVNPMPNVVKNISKRCVTRHNGSTLDDDIETPTEINTCSCGCNRNIKRQLTWLLIKHFTSKRKWLRILRIGRYRPKELERVSKDIEVNGYQSMSDANLDLDTIQLDISRQQWIQNTQDAYLVKHALVTFCLVNNVGYWQGLHDVAGALVHLKPRPTIGELAAILEKLVNNFSSIIKSASNEAIVAGATKIASKWRLIFQFFFPKAATDMERFDGLDTWNINWFLTLGFYRFGCAYIALSYTYVAVVASAGCMTAFMYHEAGYLAVRGHLTWSFAKNKTDVMIDKKICDQTDEHKLTKVISNSKMVQITPDELINVSRNLYDTINGEECEIADFPLMAVLDISNFLFNKSPSTLYKYEVDDIPGFVQISINDLCNTHDVWNIHDRRYVDAGHSMDKLPLKYINSKSEENLCQTLNRTICNVYIENLFFHIRKKSNVSPVICKNSMVNTDTNAYNIVDVRSQYLKYGESLDTFFERLFPAYISETDIESAIIAANNDRKFTFWVIITDEGFDKSTENTSIESLERGINIYRMLSRSFTGVTMLKGGYKELLRMNGLPIPAKVNALIKRLLDWVPIGRIQSPKIAIQNVVTAMDITIDGISSKTGFAVVPNSDIFNNKRLRINSIHSRSATRLGCGQYAITFMVGNRGNVYINSNGSLKVNGLLWHPRLKAKSRNNMQASMLFHMATLFQLVSTDIFYEVVPKASSMKGARDIHDTRLSDFEECCNCKVLLLHDPVSDNALIFCRCAIPIKVCLKYTCTKSIQPNYIRQWYFVLVDIRLVTTLLLVDEMVLRQCRSSTLLEEIGDNEAIVKRCQYRSNMSSGSLEGGETDMQKNFNAMKEFSGDNEMDQIWDYEHIVESVADGPMVNRTVPPIDLTRLTSLNSITSMGSSVCSERKVHVFSRRVNPQSKSAMVNTANQTKPLNPVEQKKTPLSMDNRTLVTLGNKTVFAARKNIRRAIQQ</sequence>
<dbReference type="InParanoid" id="A7ASU3"/>
<evidence type="ECO:0000313" key="2">
    <source>
        <dbReference type="Proteomes" id="UP000002173"/>
    </source>
</evidence>